<accession>A0ABX0Z5W5</accession>
<proteinExistence type="predicted"/>
<dbReference type="EMBL" id="JAATEO010000012">
    <property type="protein sequence ID" value="NJP32863.1"/>
    <property type="molecule type" value="Genomic_DNA"/>
</dbReference>
<protein>
    <recommendedName>
        <fullName evidence="4">Helicase XPB/Ssl2 N-terminal domain-containing protein</fullName>
    </recommendedName>
</protein>
<sequence length="297" mass="31101">MGVPEGDADLAAALRRLTELALIWPYADGFAAAHLSAVWPHPLNLGPGAAELLVAWNMNELRRLAKVYGVPVTGRGKDELIVALVGWLARPENVRRLVAQAPADVPARLAALALRPAQPFDVRGIMFGPAGVALPWAAERGLVVGSAWGVDGMPREVALALREGYVAAFDPQPPIVPTTPVEPKDAEREAAAAASETLAAITAIVGTMSGGLVPLLKTGGLGVRELRRIAKSSGQDEDRTRLTIELLAAGGLTEASDTGLAPSVAYDEFAATVRHRHLAGSPPARSARSRNSDQALP</sequence>
<feature type="region of interest" description="Disordered" evidence="1">
    <location>
        <begin position="278"/>
        <end position="297"/>
    </location>
</feature>
<comment type="caution">
    <text evidence="2">The sequence shown here is derived from an EMBL/GenBank/DDBJ whole genome shotgun (WGS) entry which is preliminary data.</text>
</comment>
<dbReference type="Proteomes" id="UP000783871">
    <property type="component" value="Unassembled WGS sequence"/>
</dbReference>
<name>A0ABX0Z5W5_9ACTN</name>
<evidence type="ECO:0000313" key="2">
    <source>
        <dbReference type="EMBL" id="NJP32863.1"/>
    </source>
</evidence>
<evidence type="ECO:0000256" key="1">
    <source>
        <dbReference type="SAM" id="MobiDB-lite"/>
    </source>
</evidence>
<evidence type="ECO:0000313" key="3">
    <source>
        <dbReference type="Proteomes" id="UP000783871"/>
    </source>
</evidence>
<gene>
    <name evidence="2" type="ORF">HCJ94_12910</name>
</gene>
<dbReference type="RefSeq" id="WP_168001249.1">
    <property type="nucleotide sequence ID" value="NZ_JAATEO010000012.1"/>
</dbReference>
<reference evidence="2 3" key="1">
    <citation type="submission" date="2020-03" db="EMBL/GenBank/DDBJ databases">
        <title>WGS of actinomycetes isolated from Thailand.</title>
        <authorList>
            <person name="Thawai C."/>
        </authorList>
    </citation>
    <scope>NUCLEOTIDE SEQUENCE [LARGE SCALE GENOMIC DNA]</scope>
    <source>
        <strain evidence="2 3">HSS6-12</strain>
    </source>
</reference>
<evidence type="ECO:0008006" key="4">
    <source>
        <dbReference type="Google" id="ProtNLM"/>
    </source>
</evidence>
<keyword evidence="3" id="KW-1185">Reference proteome</keyword>
<organism evidence="2 3">
    <name type="scientific">Micromonospora thermarum</name>
    <dbReference type="NCBI Taxonomy" id="2720024"/>
    <lineage>
        <taxon>Bacteria</taxon>
        <taxon>Bacillati</taxon>
        <taxon>Actinomycetota</taxon>
        <taxon>Actinomycetes</taxon>
        <taxon>Micromonosporales</taxon>
        <taxon>Micromonosporaceae</taxon>
        <taxon>Micromonospora</taxon>
    </lineage>
</organism>